<proteinExistence type="predicted"/>
<protein>
    <submittedName>
        <fullName evidence="1">Uncharacterized protein</fullName>
    </submittedName>
</protein>
<organism evidence="1">
    <name type="scientific">Lepeophtheirus salmonis</name>
    <name type="common">Salmon louse</name>
    <name type="synonym">Caligus salmonis</name>
    <dbReference type="NCBI Taxonomy" id="72036"/>
    <lineage>
        <taxon>Eukaryota</taxon>
        <taxon>Metazoa</taxon>
        <taxon>Ecdysozoa</taxon>
        <taxon>Arthropoda</taxon>
        <taxon>Crustacea</taxon>
        <taxon>Multicrustacea</taxon>
        <taxon>Hexanauplia</taxon>
        <taxon>Copepoda</taxon>
        <taxon>Siphonostomatoida</taxon>
        <taxon>Caligidae</taxon>
        <taxon>Lepeophtheirus</taxon>
    </lineage>
</organism>
<sequence length="52" mass="6378">KGPRQYCIKYNGCYILQVRVHNIDRTRFSLGIRRWSREKKKCEYHEVYVSVT</sequence>
<name>A0A0K2UFJ5_LEPSM</name>
<dbReference type="EMBL" id="HACA01019623">
    <property type="protein sequence ID" value="CDW36984.1"/>
    <property type="molecule type" value="Transcribed_RNA"/>
</dbReference>
<evidence type="ECO:0000313" key="1">
    <source>
        <dbReference type="EMBL" id="CDW36984.1"/>
    </source>
</evidence>
<dbReference type="AlphaFoldDB" id="A0A0K2UFJ5"/>
<reference evidence="1" key="1">
    <citation type="submission" date="2014-05" db="EMBL/GenBank/DDBJ databases">
        <authorList>
            <person name="Chronopoulou M."/>
        </authorList>
    </citation>
    <scope>NUCLEOTIDE SEQUENCE</scope>
    <source>
        <tissue evidence="1">Whole organism</tissue>
    </source>
</reference>
<feature type="non-terminal residue" evidence="1">
    <location>
        <position position="1"/>
    </location>
</feature>
<accession>A0A0K2UFJ5</accession>